<accession>A0A9C9ELY3</accession>
<evidence type="ECO:0000313" key="2">
    <source>
        <dbReference type="EMBL" id="HEC78334.1"/>
    </source>
</evidence>
<dbReference type="Proteomes" id="UP000885826">
    <property type="component" value="Unassembled WGS sequence"/>
</dbReference>
<name>A0A9C9ELY3_UNCW3</name>
<proteinExistence type="predicted"/>
<evidence type="ECO:0000313" key="3">
    <source>
        <dbReference type="Proteomes" id="UP000885826"/>
    </source>
</evidence>
<dbReference type="InterPro" id="IPR035901">
    <property type="entry name" value="GIY-YIG_endonuc_sf"/>
</dbReference>
<dbReference type="Gene3D" id="3.40.1440.10">
    <property type="entry name" value="GIY-YIG endonuclease"/>
    <property type="match status" value="1"/>
</dbReference>
<protein>
    <recommendedName>
        <fullName evidence="1">DUF7508 domain-containing protein</fullName>
    </recommendedName>
</protein>
<dbReference type="AlphaFoldDB" id="A0A9C9ELY3"/>
<dbReference type="Pfam" id="PF24348">
    <property type="entry name" value="DUF7508"/>
    <property type="match status" value="1"/>
</dbReference>
<evidence type="ECO:0000259" key="1">
    <source>
        <dbReference type="Pfam" id="PF24348"/>
    </source>
</evidence>
<gene>
    <name evidence="2" type="ORF">ENI34_04225</name>
</gene>
<reference evidence="2" key="1">
    <citation type="journal article" date="2020" name="mSystems">
        <title>Genome- and Community-Level Interaction Insights into Carbon Utilization and Element Cycling Functions of Hydrothermarchaeota in Hydrothermal Sediment.</title>
        <authorList>
            <person name="Zhou Z."/>
            <person name="Liu Y."/>
            <person name="Xu W."/>
            <person name="Pan J."/>
            <person name="Luo Z.H."/>
            <person name="Li M."/>
        </authorList>
    </citation>
    <scope>NUCLEOTIDE SEQUENCE</scope>
    <source>
        <strain evidence="2">HyVt-388</strain>
    </source>
</reference>
<dbReference type="EMBL" id="DRIG01000044">
    <property type="protein sequence ID" value="HEC78334.1"/>
    <property type="molecule type" value="Genomic_DNA"/>
</dbReference>
<dbReference type="InterPro" id="IPR055930">
    <property type="entry name" value="DUF7508"/>
</dbReference>
<organism evidence="2 3">
    <name type="scientific">candidate division WOR-3 bacterium</name>
    <dbReference type="NCBI Taxonomy" id="2052148"/>
    <lineage>
        <taxon>Bacteria</taxon>
        <taxon>Bacteria division WOR-3</taxon>
    </lineage>
</organism>
<sequence length="101" mass="12045">MPINDRWRKLIPEQIQNAPDFPGVFEFTDILQESILYIGRTESLAQTIQEIFEKKPPEFAMVSFFRFHATNDYENEYKQLLAEYQEKYNNTPPINNRLAQN</sequence>
<feature type="domain" description="DUF7508" evidence="1">
    <location>
        <begin position="1"/>
        <end position="87"/>
    </location>
</feature>
<comment type="caution">
    <text evidence="2">The sequence shown here is derived from an EMBL/GenBank/DDBJ whole genome shotgun (WGS) entry which is preliminary data.</text>
</comment>